<keyword evidence="2" id="KW-1185">Reference proteome</keyword>
<evidence type="ECO:0000313" key="1">
    <source>
        <dbReference type="EMBL" id="CAI5758154.1"/>
    </source>
</evidence>
<name>A0A9W4XAC1_9ASCO</name>
<reference evidence="1" key="1">
    <citation type="submission" date="2022-12" db="EMBL/GenBank/DDBJ databases">
        <authorList>
            <person name="Brejova B."/>
        </authorList>
    </citation>
    <scope>NUCLEOTIDE SEQUENCE</scope>
</reference>
<gene>
    <name evidence="1" type="ORF">CANVERA_P2667</name>
</gene>
<organism evidence="1 2">
    <name type="scientific">Candida verbasci</name>
    <dbReference type="NCBI Taxonomy" id="1227364"/>
    <lineage>
        <taxon>Eukaryota</taxon>
        <taxon>Fungi</taxon>
        <taxon>Dikarya</taxon>
        <taxon>Ascomycota</taxon>
        <taxon>Saccharomycotina</taxon>
        <taxon>Pichiomycetes</taxon>
        <taxon>Debaryomycetaceae</taxon>
        <taxon>Candida/Lodderomyces clade</taxon>
        <taxon>Candida</taxon>
    </lineage>
</organism>
<dbReference type="AlphaFoldDB" id="A0A9W4XAC1"/>
<proteinExistence type="predicted"/>
<evidence type="ECO:0000313" key="2">
    <source>
        <dbReference type="Proteomes" id="UP001152885"/>
    </source>
</evidence>
<dbReference type="EMBL" id="CANTUO010000002">
    <property type="protein sequence ID" value="CAI5758154.1"/>
    <property type="molecule type" value="Genomic_DNA"/>
</dbReference>
<protein>
    <submittedName>
        <fullName evidence="1">Uncharacterized protein</fullName>
    </submittedName>
</protein>
<dbReference type="OrthoDB" id="4081443at2759"/>
<accession>A0A9W4XAC1</accession>
<dbReference type="Proteomes" id="UP001152885">
    <property type="component" value="Unassembled WGS sequence"/>
</dbReference>
<sequence>MFRIISHNATQQGLKPSLISKIKNISLASSSQTTATTPASQPTPLYQFNRQNSNIASSIPQINNQIKDGESPIKHHYKPHRISTYTNKEWNKTIKNERVVEDEYIKSFLKLLDKEPALVKKEDLYHYSNNLFTTALNLRRNRLSGSRNRDKDDFRGDKDDILVQKALLHLTEVIADGKLNHILSPHSLFKIFSTLLQYSLDNEIINLWEQGVSLPDEKIGKYYLSHQVLSVVIQVAYKSKKFQYDEIKSIYDMSTNESDQIHPFLIDQMGQIAISEGDYNRGLDAIETLMNSYEKTPGFTPILGGLAQLHLSFIGNCKDLSISKRFFEKALNSTQGLPYLVTLKAPYMVQFLKNCEEQGDSFDEILNLWTRIAKDYYDNEKDMTAKIASVNNAFFKIFFKRFPEINDEALEQLKIIFQKTPKIDQVFLNTLISQFSYHDKELFEDILTSYDRFDVPKSLVTERIVLKKAGEIDFSVEEILNKWNNVLKTLDSEGMTYIANADWSAIRQATVLSETQKSSERDGLYYSIVKAYKNYMQNDDAALKSLRMWIKIPDIYKVMSTITSEEDPIIENEVQIIKPQFKNLRENINYRAVTKKIVDSKPRLLE</sequence>
<comment type="caution">
    <text evidence="1">The sequence shown here is derived from an EMBL/GenBank/DDBJ whole genome shotgun (WGS) entry which is preliminary data.</text>
</comment>